<proteinExistence type="predicted"/>
<reference evidence="1" key="3">
    <citation type="submission" date="2015-04" db="UniProtKB">
        <authorList>
            <consortium name="EnsemblPlants"/>
        </authorList>
    </citation>
    <scope>IDENTIFICATION</scope>
</reference>
<dbReference type="EnsemblPlants" id="LPERR02G08260.1">
    <property type="protein sequence ID" value="LPERR02G08260.1"/>
    <property type="gene ID" value="LPERR02G08260"/>
</dbReference>
<dbReference type="HOGENOM" id="CLU_2416469_0_0_1"/>
<reference evidence="2" key="2">
    <citation type="submission" date="2013-12" db="EMBL/GenBank/DDBJ databases">
        <authorList>
            <person name="Yu Y."/>
            <person name="Lee S."/>
            <person name="de Baynast K."/>
            <person name="Wissotski M."/>
            <person name="Liu L."/>
            <person name="Talag J."/>
            <person name="Goicoechea J."/>
            <person name="Angelova A."/>
            <person name="Jetty R."/>
            <person name="Kudrna D."/>
            <person name="Golser W."/>
            <person name="Rivera L."/>
            <person name="Zhang J."/>
            <person name="Wing R."/>
        </authorList>
    </citation>
    <scope>NUCLEOTIDE SEQUENCE</scope>
</reference>
<protein>
    <submittedName>
        <fullName evidence="1">Uncharacterized protein</fullName>
    </submittedName>
</protein>
<dbReference type="AlphaFoldDB" id="A0A0D9VE21"/>
<sequence length="92" mass="9562">MDPSPLPAAAASLPATAAEEELEAIVELPRLDELDGELVSWCDDTAWIDGEDGGYAAAAAAAHDDMFGFGFGAVDGDQHGWAQSVGALLWNM</sequence>
<evidence type="ECO:0000313" key="2">
    <source>
        <dbReference type="Proteomes" id="UP000032180"/>
    </source>
</evidence>
<reference evidence="1 2" key="1">
    <citation type="submission" date="2012-08" db="EMBL/GenBank/DDBJ databases">
        <title>Oryza genome evolution.</title>
        <authorList>
            <person name="Wing R.A."/>
        </authorList>
    </citation>
    <scope>NUCLEOTIDE SEQUENCE</scope>
</reference>
<dbReference type="Proteomes" id="UP000032180">
    <property type="component" value="Chromosome 2"/>
</dbReference>
<name>A0A0D9VE21_9ORYZ</name>
<evidence type="ECO:0000313" key="1">
    <source>
        <dbReference type="EnsemblPlants" id="LPERR02G08260.1"/>
    </source>
</evidence>
<accession>A0A0D9VE21</accession>
<organism evidence="1 2">
    <name type="scientific">Leersia perrieri</name>
    <dbReference type="NCBI Taxonomy" id="77586"/>
    <lineage>
        <taxon>Eukaryota</taxon>
        <taxon>Viridiplantae</taxon>
        <taxon>Streptophyta</taxon>
        <taxon>Embryophyta</taxon>
        <taxon>Tracheophyta</taxon>
        <taxon>Spermatophyta</taxon>
        <taxon>Magnoliopsida</taxon>
        <taxon>Liliopsida</taxon>
        <taxon>Poales</taxon>
        <taxon>Poaceae</taxon>
        <taxon>BOP clade</taxon>
        <taxon>Oryzoideae</taxon>
        <taxon>Oryzeae</taxon>
        <taxon>Oryzinae</taxon>
        <taxon>Leersia</taxon>
    </lineage>
</organism>
<keyword evidence="2" id="KW-1185">Reference proteome</keyword>
<dbReference type="Gramene" id="LPERR02G08260.1">
    <property type="protein sequence ID" value="LPERR02G08260.1"/>
    <property type="gene ID" value="LPERR02G08260"/>
</dbReference>